<evidence type="ECO:0000313" key="1">
    <source>
        <dbReference type="EMBL" id="KAF0732583.1"/>
    </source>
</evidence>
<sequence>MASRARCASNIPRVCTVAHHVLIDQFLEEVEAQPNRLGLAVGCSGSRDLYGALIVNEHIDGSFAVSAAAVNSTSVVLWPTRLCLFDIFAVMLVVRKVGVTERVWSCVSLSVILDAKMLRPFQS</sequence>
<name>A0A6G0WYE9_9STRA</name>
<dbReference type="AlphaFoldDB" id="A0A6G0WYE9"/>
<proteinExistence type="predicted"/>
<dbReference type="VEuPathDB" id="FungiDB:AeMF1_004421"/>
<comment type="caution">
    <text evidence="1">The sequence shown here is derived from an EMBL/GenBank/DDBJ whole genome shotgun (WGS) entry which is preliminary data.</text>
</comment>
<protein>
    <submittedName>
        <fullName evidence="1">Uncharacterized protein</fullName>
    </submittedName>
</protein>
<organism evidence="1 2">
    <name type="scientific">Aphanomyces euteiches</name>
    <dbReference type="NCBI Taxonomy" id="100861"/>
    <lineage>
        <taxon>Eukaryota</taxon>
        <taxon>Sar</taxon>
        <taxon>Stramenopiles</taxon>
        <taxon>Oomycota</taxon>
        <taxon>Saprolegniomycetes</taxon>
        <taxon>Saprolegniales</taxon>
        <taxon>Verrucalvaceae</taxon>
        <taxon>Aphanomyces</taxon>
    </lineage>
</organism>
<keyword evidence="2" id="KW-1185">Reference proteome</keyword>
<reference evidence="1 2" key="1">
    <citation type="submission" date="2019-07" db="EMBL/GenBank/DDBJ databases">
        <title>Genomics analysis of Aphanomyces spp. identifies a new class of oomycete effector associated with host adaptation.</title>
        <authorList>
            <person name="Gaulin E."/>
        </authorList>
    </citation>
    <scope>NUCLEOTIDE SEQUENCE [LARGE SCALE GENOMIC DNA]</scope>
    <source>
        <strain evidence="1 2">ATCC 201684</strain>
    </source>
</reference>
<accession>A0A6G0WYE9</accession>
<evidence type="ECO:0000313" key="2">
    <source>
        <dbReference type="Proteomes" id="UP000481153"/>
    </source>
</evidence>
<dbReference type="Proteomes" id="UP000481153">
    <property type="component" value="Unassembled WGS sequence"/>
</dbReference>
<dbReference type="EMBL" id="VJMJ01000130">
    <property type="protein sequence ID" value="KAF0732583.1"/>
    <property type="molecule type" value="Genomic_DNA"/>
</dbReference>
<gene>
    <name evidence="1" type="ORF">Ae201684_010291</name>
</gene>